<dbReference type="AlphaFoldDB" id="A0A1I7UGH0"/>
<evidence type="ECO:0000256" key="1">
    <source>
        <dbReference type="SAM" id="MobiDB-lite"/>
    </source>
</evidence>
<dbReference type="WBParaSite" id="Csp11.Scaffold629.g9084.t1">
    <property type="protein sequence ID" value="Csp11.Scaffold629.g9084.t1"/>
    <property type="gene ID" value="Csp11.Scaffold629.g9084"/>
</dbReference>
<keyword evidence="2" id="KW-1185">Reference proteome</keyword>
<evidence type="ECO:0000313" key="3">
    <source>
        <dbReference type="WBParaSite" id="Csp11.Scaffold629.g9084.t1"/>
    </source>
</evidence>
<evidence type="ECO:0000313" key="2">
    <source>
        <dbReference type="Proteomes" id="UP000095282"/>
    </source>
</evidence>
<accession>A0A1I7UGH0</accession>
<feature type="compositionally biased region" description="Basic residues" evidence="1">
    <location>
        <begin position="200"/>
        <end position="222"/>
    </location>
</feature>
<protein>
    <submittedName>
        <fullName evidence="3">Uncharacterized protein</fullName>
    </submittedName>
</protein>
<name>A0A1I7UGH0_9PELO</name>
<sequence length="259" mass="31061">MGGRLTKRLTVIETNLEKVSERMKMTNFVLETLLASDMFNKSLVTTKEAPTKQKPLRFRYRKRKRKWKLRVCVKPLGLENQFDEFNSLCVLSRRMKYTRFWRDCQHVIMLFGRFEKSFELIESAGSRDQEFLFDEALNDLSKLSEANQLFTLTTEEHLEFDFFQTQIQVLRTIDELRFRMNQQSCMFSESRKQVENLGIKNRKRGKKVEREKRRRKRRKKARNGFADCHEESLKELVAKLQQLVFQYDIPPPNDILFPV</sequence>
<feature type="region of interest" description="Disordered" evidence="1">
    <location>
        <begin position="198"/>
        <end position="225"/>
    </location>
</feature>
<dbReference type="Proteomes" id="UP000095282">
    <property type="component" value="Unplaced"/>
</dbReference>
<organism evidence="2 3">
    <name type="scientific">Caenorhabditis tropicalis</name>
    <dbReference type="NCBI Taxonomy" id="1561998"/>
    <lineage>
        <taxon>Eukaryota</taxon>
        <taxon>Metazoa</taxon>
        <taxon>Ecdysozoa</taxon>
        <taxon>Nematoda</taxon>
        <taxon>Chromadorea</taxon>
        <taxon>Rhabditida</taxon>
        <taxon>Rhabditina</taxon>
        <taxon>Rhabditomorpha</taxon>
        <taxon>Rhabditoidea</taxon>
        <taxon>Rhabditidae</taxon>
        <taxon>Peloderinae</taxon>
        <taxon>Caenorhabditis</taxon>
    </lineage>
</organism>
<proteinExistence type="predicted"/>
<reference evidence="3" key="1">
    <citation type="submission" date="2016-11" db="UniProtKB">
        <authorList>
            <consortium name="WormBaseParasite"/>
        </authorList>
    </citation>
    <scope>IDENTIFICATION</scope>
</reference>